<evidence type="ECO:0000313" key="2">
    <source>
        <dbReference type="Proteomes" id="UP001597361"/>
    </source>
</evidence>
<accession>A0ABW4VJ75</accession>
<comment type="caution">
    <text evidence="1">The sequence shown here is derived from an EMBL/GenBank/DDBJ whole genome shotgun (WGS) entry which is preliminary data.</text>
</comment>
<gene>
    <name evidence="1" type="ORF">ACFSKL_08115</name>
</gene>
<dbReference type="EMBL" id="JBHUHR010000022">
    <property type="protein sequence ID" value="MFD2034749.1"/>
    <property type="molecule type" value="Genomic_DNA"/>
</dbReference>
<sequence>MFRDNKKNTMERDIGGAFLPQVKEVKIFLTVFDEDFNLISEGEVLEFN</sequence>
<reference evidence="2" key="1">
    <citation type="journal article" date="2019" name="Int. J. Syst. Evol. Microbiol.">
        <title>The Global Catalogue of Microorganisms (GCM) 10K type strain sequencing project: providing services to taxonomists for standard genome sequencing and annotation.</title>
        <authorList>
            <consortium name="The Broad Institute Genomics Platform"/>
            <consortium name="The Broad Institute Genome Sequencing Center for Infectious Disease"/>
            <person name="Wu L."/>
            <person name="Ma J."/>
        </authorList>
    </citation>
    <scope>NUCLEOTIDE SEQUENCE [LARGE SCALE GENOMIC DNA]</scope>
    <source>
        <strain evidence="2">CGMCC 1.15180</strain>
    </source>
</reference>
<name>A0ABW4VJ75_9BACT</name>
<evidence type="ECO:0000313" key="1">
    <source>
        <dbReference type="EMBL" id="MFD2034749.1"/>
    </source>
</evidence>
<organism evidence="1 2">
    <name type="scientific">Belliella marina</name>
    <dbReference type="NCBI Taxonomy" id="1644146"/>
    <lineage>
        <taxon>Bacteria</taxon>
        <taxon>Pseudomonadati</taxon>
        <taxon>Bacteroidota</taxon>
        <taxon>Cytophagia</taxon>
        <taxon>Cytophagales</taxon>
        <taxon>Cyclobacteriaceae</taxon>
        <taxon>Belliella</taxon>
    </lineage>
</organism>
<protein>
    <submittedName>
        <fullName evidence="1">Uncharacterized protein</fullName>
    </submittedName>
</protein>
<keyword evidence="2" id="KW-1185">Reference proteome</keyword>
<dbReference type="RefSeq" id="WP_376885183.1">
    <property type="nucleotide sequence ID" value="NZ_JBHUHR010000022.1"/>
</dbReference>
<dbReference type="Proteomes" id="UP001597361">
    <property type="component" value="Unassembled WGS sequence"/>
</dbReference>
<proteinExistence type="predicted"/>